<protein>
    <submittedName>
        <fullName evidence="3">Uncharacterized protein</fullName>
    </submittedName>
</protein>
<evidence type="ECO:0000313" key="3">
    <source>
        <dbReference type="EMBL" id="KGR09072.1"/>
    </source>
</evidence>
<keyword evidence="2" id="KW-1133">Transmembrane helix</keyword>
<organism evidence="3 4">
    <name type="scientific">Candida albicans P78048</name>
    <dbReference type="NCBI Taxonomy" id="1094989"/>
    <lineage>
        <taxon>Eukaryota</taxon>
        <taxon>Fungi</taxon>
        <taxon>Dikarya</taxon>
        <taxon>Ascomycota</taxon>
        <taxon>Saccharomycotina</taxon>
        <taxon>Pichiomycetes</taxon>
        <taxon>Debaryomycetaceae</taxon>
        <taxon>Candida/Lodderomyces clade</taxon>
        <taxon>Candida</taxon>
    </lineage>
</organism>
<feature type="compositionally biased region" description="Basic residues" evidence="1">
    <location>
        <begin position="126"/>
        <end position="136"/>
    </location>
</feature>
<evidence type="ECO:0000313" key="4">
    <source>
        <dbReference type="Proteomes" id="UP000030161"/>
    </source>
</evidence>
<keyword evidence="2" id="KW-0472">Membrane</keyword>
<comment type="caution">
    <text evidence="3">The sequence shown here is derived from an EMBL/GenBank/DDBJ whole genome shotgun (WGS) entry which is preliminary data.</text>
</comment>
<dbReference type="EMBL" id="AJIX01000027">
    <property type="protein sequence ID" value="KGR09072.1"/>
    <property type="molecule type" value="Genomic_DNA"/>
</dbReference>
<accession>A0AB34PQ17</accession>
<proteinExistence type="predicted"/>
<evidence type="ECO:0000256" key="2">
    <source>
        <dbReference type="SAM" id="Phobius"/>
    </source>
</evidence>
<sequence>MARSNTLATISSRTLVDVIADYSSFSKLSIKSVSHGYEMFLRLELIYFLLSTNPTNSLFSHSLLVSIVCYLLLLLPDRRRCFNLRGCSHPTNIPHHQINLLLVIIAASLIHTTCHKNGAPPDSKKKWTTKKLRKKE</sequence>
<dbReference type="Proteomes" id="UP000030161">
    <property type="component" value="Unassembled WGS sequence"/>
</dbReference>
<feature type="region of interest" description="Disordered" evidence="1">
    <location>
        <begin position="116"/>
        <end position="136"/>
    </location>
</feature>
<name>A0AB34PQ17_CANAX</name>
<evidence type="ECO:0000256" key="1">
    <source>
        <dbReference type="SAM" id="MobiDB-lite"/>
    </source>
</evidence>
<dbReference type="AlphaFoldDB" id="A0AB34PQ17"/>
<reference evidence="3 4" key="1">
    <citation type="submission" date="2013-12" db="EMBL/GenBank/DDBJ databases">
        <title>The Genome Sequence of Candida albicans P78048.</title>
        <authorList>
            <consortium name="The Broad Institute Genome Sequencing Platform"/>
            <consortium name="The Broad Institute Genome Sequencing Center for Infectious Disease"/>
            <person name="Cuomo C."/>
            <person name="Bennett R."/>
            <person name="Hirakawa M."/>
            <person name="Noverr M."/>
            <person name="Mitchell A."/>
            <person name="Young S.K."/>
            <person name="Zeng Q."/>
            <person name="Gargeya S."/>
            <person name="Fitzgerald M."/>
            <person name="Abouelleil A."/>
            <person name="Alvarado L."/>
            <person name="Berlin A.M."/>
            <person name="Chapman S.B."/>
            <person name="Dewar J."/>
            <person name="Goldberg J."/>
            <person name="Griggs A."/>
            <person name="Gujja S."/>
            <person name="Hansen M."/>
            <person name="Howarth C."/>
            <person name="Imamovic A."/>
            <person name="Larimer J."/>
            <person name="McCowan C."/>
            <person name="Murphy C."/>
            <person name="Pearson M."/>
            <person name="Priest M."/>
            <person name="Roberts A."/>
            <person name="Saif S."/>
            <person name="Shea T."/>
            <person name="Sykes S."/>
            <person name="Wortman J."/>
            <person name="Nusbaum C."/>
            <person name="Birren B."/>
        </authorList>
    </citation>
    <scope>NUCLEOTIDE SEQUENCE [LARGE SCALE GENOMIC DNA]</scope>
    <source>
        <strain evidence="3 4">P78048</strain>
    </source>
</reference>
<feature type="transmembrane region" description="Helical" evidence="2">
    <location>
        <begin position="58"/>
        <end position="75"/>
    </location>
</feature>
<keyword evidence="2" id="KW-0812">Transmembrane</keyword>
<gene>
    <name evidence="3" type="ORF">MG3_03828</name>
</gene>